<accession>A0A6A5SXT6</accession>
<keyword evidence="3" id="KW-1185">Reference proteome</keyword>
<organism evidence="2 3">
    <name type="scientific">Clathrospora elynae</name>
    <dbReference type="NCBI Taxonomy" id="706981"/>
    <lineage>
        <taxon>Eukaryota</taxon>
        <taxon>Fungi</taxon>
        <taxon>Dikarya</taxon>
        <taxon>Ascomycota</taxon>
        <taxon>Pezizomycotina</taxon>
        <taxon>Dothideomycetes</taxon>
        <taxon>Pleosporomycetidae</taxon>
        <taxon>Pleosporales</taxon>
        <taxon>Diademaceae</taxon>
        <taxon>Clathrospora</taxon>
    </lineage>
</organism>
<protein>
    <submittedName>
        <fullName evidence="2">Uncharacterized protein</fullName>
    </submittedName>
</protein>
<name>A0A6A5SXT6_9PLEO</name>
<dbReference type="EMBL" id="ML976014">
    <property type="protein sequence ID" value="KAF1944770.1"/>
    <property type="molecule type" value="Genomic_DNA"/>
</dbReference>
<sequence length="205" mass="22207">MESKWLVRAVGQVNSMSCRCSQMPLPSLGSHSSQLDFSTASASAFSHRNDHSCAPPSLVLAQNTRKLFDALPILPPHSASKAAIPPLLERLHCEQNGDTPIVRPYELASYGDDLTGVSADLSTCPRAQRQSEQTRVSLAIAVTPAPEGNHFEVHRQLRRGDHRGICCHEEDGRLVNTILSDARQSTHNTPHGHGPSPARAEGNQA</sequence>
<evidence type="ECO:0000256" key="1">
    <source>
        <dbReference type="SAM" id="MobiDB-lite"/>
    </source>
</evidence>
<feature type="region of interest" description="Disordered" evidence="1">
    <location>
        <begin position="184"/>
        <end position="205"/>
    </location>
</feature>
<evidence type="ECO:0000313" key="2">
    <source>
        <dbReference type="EMBL" id="KAF1944770.1"/>
    </source>
</evidence>
<evidence type="ECO:0000313" key="3">
    <source>
        <dbReference type="Proteomes" id="UP000800038"/>
    </source>
</evidence>
<proteinExistence type="predicted"/>
<reference evidence="2" key="1">
    <citation type="journal article" date="2020" name="Stud. Mycol.">
        <title>101 Dothideomycetes genomes: a test case for predicting lifestyles and emergence of pathogens.</title>
        <authorList>
            <person name="Haridas S."/>
            <person name="Albert R."/>
            <person name="Binder M."/>
            <person name="Bloem J."/>
            <person name="Labutti K."/>
            <person name="Salamov A."/>
            <person name="Andreopoulos B."/>
            <person name="Baker S."/>
            <person name="Barry K."/>
            <person name="Bills G."/>
            <person name="Bluhm B."/>
            <person name="Cannon C."/>
            <person name="Castanera R."/>
            <person name="Culley D."/>
            <person name="Daum C."/>
            <person name="Ezra D."/>
            <person name="Gonzalez J."/>
            <person name="Henrissat B."/>
            <person name="Kuo A."/>
            <person name="Liang C."/>
            <person name="Lipzen A."/>
            <person name="Lutzoni F."/>
            <person name="Magnuson J."/>
            <person name="Mondo S."/>
            <person name="Nolan M."/>
            <person name="Ohm R."/>
            <person name="Pangilinan J."/>
            <person name="Park H.-J."/>
            <person name="Ramirez L."/>
            <person name="Alfaro M."/>
            <person name="Sun H."/>
            <person name="Tritt A."/>
            <person name="Yoshinaga Y."/>
            <person name="Zwiers L.-H."/>
            <person name="Turgeon B."/>
            <person name="Goodwin S."/>
            <person name="Spatafora J."/>
            <person name="Crous P."/>
            <person name="Grigoriev I."/>
        </authorList>
    </citation>
    <scope>NUCLEOTIDE SEQUENCE</scope>
    <source>
        <strain evidence="2">CBS 161.51</strain>
    </source>
</reference>
<gene>
    <name evidence="2" type="ORF">EJ02DRAFT_463860</name>
</gene>
<dbReference type="AlphaFoldDB" id="A0A6A5SXT6"/>
<dbReference type="Proteomes" id="UP000800038">
    <property type="component" value="Unassembled WGS sequence"/>
</dbReference>